<dbReference type="SUPFAM" id="SSF51735">
    <property type="entry name" value="NAD(P)-binding Rossmann-fold domains"/>
    <property type="match status" value="1"/>
</dbReference>
<organism evidence="5 6">
    <name type="scientific">Pelagimonas phthalicica</name>
    <dbReference type="NCBI Taxonomy" id="1037362"/>
    <lineage>
        <taxon>Bacteria</taxon>
        <taxon>Pseudomonadati</taxon>
        <taxon>Pseudomonadota</taxon>
        <taxon>Alphaproteobacteria</taxon>
        <taxon>Rhodobacterales</taxon>
        <taxon>Roseobacteraceae</taxon>
        <taxon>Pelagimonas</taxon>
    </lineage>
</organism>
<comment type="similarity">
    <text evidence="1 3">Belongs to the short-chain dehydrogenases/reductases (SDR) family.</text>
</comment>
<gene>
    <name evidence="5" type="primary">linC_3</name>
    <name evidence="5" type="ORF">TRP8649_04715</name>
</gene>
<dbReference type="InterPro" id="IPR020904">
    <property type="entry name" value="Sc_DH/Rdtase_CS"/>
</dbReference>
<dbReference type="FunFam" id="3.40.50.720:FF:000173">
    <property type="entry name" value="3-oxoacyl-[acyl-carrier protein] reductase"/>
    <property type="match status" value="1"/>
</dbReference>
<protein>
    <submittedName>
        <fullName evidence="5">2,5-dichloro-2,5-cyclohexadiene-1,4-diol dehydrogenase</fullName>
        <ecNumber evidence="5">1.1.1.-</ecNumber>
    </submittedName>
</protein>
<dbReference type="PANTHER" id="PTHR43658:SF8">
    <property type="entry name" value="17-BETA-HYDROXYSTEROID DEHYDROGENASE 14-RELATED"/>
    <property type="match status" value="1"/>
</dbReference>
<evidence type="ECO:0000256" key="3">
    <source>
        <dbReference type="RuleBase" id="RU000363"/>
    </source>
</evidence>
<dbReference type="OrthoDB" id="9795647at2"/>
<keyword evidence="2 5" id="KW-0560">Oxidoreductase</keyword>
<dbReference type="GO" id="GO:0016491">
    <property type="term" value="F:oxidoreductase activity"/>
    <property type="evidence" value="ECO:0007669"/>
    <property type="project" value="UniProtKB-KW"/>
</dbReference>
<evidence type="ECO:0000256" key="1">
    <source>
        <dbReference type="ARBA" id="ARBA00006484"/>
    </source>
</evidence>
<dbReference type="RefSeq" id="WP_099249744.1">
    <property type="nucleotide sequence ID" value="NZ_FXXP01000007.1"/>
</dbReference>
<name>A0A238JIR4_9RHOB</name>
<feature type="domain" description="Ketoreductase" evidence="4">
    <location>
        <begin position="6"/>
        <end position="194"/>
    </location>
</feature>
<dbReference type="InterPro" id="IPR036291">
    <property type="entry name" value="NAD(P)-bd_dom_sf"/>
</dbReference>
<dbReference type="Gene3D" id="3.40.50.720">
    <property type="entry name" value="NAD(P)-binding Rossmann-like Domain"/>
    <property type="match status" value="1"/>
</dbReference>
<dbReference type="EC" id="1.1.1.-" evidence="5"/>
<dbReference type="PRINTS" id="PR00080">
    <property type="entry name" value="SDRFAMILY"/>
</dbReference>
<evidence type="ECO:0000259" key="4">
    <source>
        <dbReference type="SMART" id="SM00822"/>
    </source>
</evidence>
<evidence type="ECO:0000313" key="5">
    <source>
        <dbReference type="EMBL" id="SMX30571.1"/>
    </source>
</evidence>
<proteinExistence type="inferred from homology"/>
<dbReference type="InterPro" id="IPR057326">
    <property type="entry name" value="KR_dom"/>
</dbReference>
<dbReference type="PRINTS" id="PR00081">
    <property type="entry name" value="GDHRDH"/>
</dbReference>
<dbReference type="PANTHER" id="PTHR43658">
    <property type="entry name" value="SHORT-CHAIN DEHYDROGENASE/REDUCTASE"/>
    <property type="match status" value="1"/>
</dbReference>
<accession>A0A238JIR4</accession>
<dbReference type="PROSITE" id="PS00061">
    <property type="entry name" value="ADH_SHORT"/>
    <property type="match status" value="1"/>
</dbReference>
<dbReference type="SMART" id="SM00822">
    <property type="entry name" value="PKS_KR"/>
    <property type="match status" value="1"/>
</dbReference>
<dbReference type="EMBL" id="FXXP01000007">
    <property type="protein sequence ID" value="SMX30571.1"/>
    <property type="molecule type" value="Genomic_DNA"/>
</dbReference>
<evidence type="ECO:0000313" key="6">
    <source>
        <dbReference type="Proteomes" id="UP000225972"/>
    </source>
</evidence>
<dbReference type="Pfam" id="PF00106">
    <property type="entry name" value="adh_short"/>
    <property type="match status" value="1"/>
</dbReference>
<reference evidence="6" key="1">
    <citation type="submission" date="2017-05" db="EMBL/GenBank/DDBJ databases">
        <authorList>
            <person name="Rodrigo-Torres L."/>
            <person name="Arahal R. D."/>
            <person name="Lucena T."/>
        </authorList>
    </citation>
    <scope>NUCLEOTIDE SEQUENCE [LARGE SCALE GENOMIC DNA]</scope>
    <source>
        <strain evidence="6">CECT 8649</strain>
    </source>
</reference>
<dbReference type="AlphaFoldDB" id="A0A238JIR4"/>
<keyword evidence="6" id="KW-1185">Reference proteome</keyword>
<evidence type="ECO:0000256" key="2">
    <source>
        <dbReference type="ARBA" id="ARBA00023002"/>
    </source>
</evidence>
<sequence length="257" mass="26964">MKIEGKTIIVTGGASGLGAATAEYLYGLGAQVAMFDRDTEQGTALAARLGADRAMFRQVDVTSDEQVSEAIAAVIDRFGALHVAINCAGVVSPMKVVDREGAPASLDAFRRTVEINLVGTFNVMSKCAARMLENPPEDGEERGVVVNISSGAAYEGQIGQTAYASSKAGVIGLNLPAARELGPKGIRINAIAPGLFGTPMVMSLGDEVVASLEESVEAPKRVGRMEEFAHACAFLIENSYMNGATLRLDAATRLRAR</sequence>
<dbReference type="Proteomes" id="UP000225972">
    <property type="component" value="Unassembled WGS sequence"/>
</dbReference>
<dbReference type="InterPro" id="IPR002347">
    <property type="entry name" value="SDR_fam"/>
</dbReference>